<dbReference type="Pfam" id="PF18557">
    <property type="entry name" value="NepR"/>
    <property type="match status" value="1"/>
</dbReference>
<name>A0ABS3LYL2_9PROT</name>
<dbReference type="Proteomes" id="UP000664771">
    <property type="component" value="Unassembled WGS sequence"/>
</dbReference>
<comment type="caution">
    <text evidence="2">The sequence shown here is derived from an EMBL/GenBank/DDBJ whole genome shotgun (WGS) entry which is preliminary data.</text>
</comment>
<organism evidence="2 3">
    <name type="scientific">Acetobacter sacchari</name>
    <dbReference type="NCBI Taxonomy" id="2661687"/>
    <lineage>
        <taxon>Bacteria</taxon>
        <taxon>Pseudomonadati</taxon>
        <taxon>Pseudomonadota</taxon>
        <taxon>Alphaproteobacteria</taxon>
        <taxon>Acetobacterales</taxon>
        <taxon>Acetobacteraceae</taxon>
        <taxon>Acetobacter</taxon>
    </lineage>
</organism>
<reference evidence="2 3" key="1">
    <citation type="submission" date="2021-03" db="EMBL/GenBank/DDBJ databases">
        <title>The complete genome sequence of Acetobacter sacchari TBRC 11175.</title>
        <authorList>
            <person name="Charoenyingcharoen P."/>
            <person name="Yukphan P."/>
        </authorList>
    </citation>
    <scope>NUCLEOTIDE SEQUENCE [LARGE SCALE GENOMIC DNA]</scope>
    <source>
        <strain evidence="2 3">TBRC 11175</strain>
    </source>
</reference>
<protein>
    <recommendedName>
        <fullName evidence="1">Anti-sigma factor NepR domain-containing protein</fullName>
    </recommendedName>
</protein>
<evidence type="ECO:0000313" key="2">
    <source>
        <dbReference type="EMBL" id="MBO1361000.1"/>
    </source>
</evidence>
<sequence>MTINSPPASNPDRYEQIPWWLWMSAKDAKSGSARKARRKREDAFEIWLKRGLHQLFDDVAQEPIPEELLRLIEEDRDS</sequence>
<gene>
    <name evidence="2" type="ORF">J2D73_14520</name>
</gene>
<dbReference type="EMBL" id="JAFVMF010000016">
    <property type="protein sequence ID" value="MBO1361000.1"/>
    <property type="molecule type" value="Genomic_DNA"/>
</dbReference>
<accession>A0ABS3LYL2</accession>
<evidence type="ECO:0000259" key="1">
    <source>
        <dbReference type="Pfam" id="PF18557"/>
    </source>
</evidence>
<proteinExistence type="predicted"/>
<dbReference type="InterPro" id="IPR041649">
    <property type="entry name" value="NepR"/>
</dbReference>
<evidence type="ECO:0000313" key="3">
    <source>
        <dbReference type="Proteomes" id="UP000664771"/>
    </source>
</evidence>
<keyword evidence="3" id="KW-1185">Reference proteome</keyword>
<feature type="domain" description="Anti-sigma factor NepR" evidence="1">
    <location>
        <begin position="50"/>
        <end position="73"/>
    </location>
</feature>